<dbReference type="Gene3D" id="3.30.70.20">
    <property type="match status" value="1"/>
</dbReference>
<dbReference type="InterPro" id="IPR004108">
    <property type="entry name" value="Fe_hydrogenase_lsu_C"/>
</dbReference>
<dbReference type="Gene3D" id="3.40.950.10">
    <property type="entry name" value="Fe-only Hydrogenase (Larger Subunit), Chain L, domain 3"/>
    <property type="match status" value="1"/>
</dbReference>
<proteinExistence type="predicted"/>
<dbReference type="Pfam" id="PF02906">
    <property type="entry name" value="Fe_hyd_lg_C"/>
    <property type="match status" value="1"/>
</dbReference>
<gene>
    <name evidence="2" type="ORF">SAMN05443638_13413</name>
</gene>
<protein>
    <submittedName>
        <fullName evidence="2">Ferredoxin hydrogenase</fullName>
    </submittedName>
</protein>
<sequence length="446" mass="49417">MKKEYENLFKELVKSYYNGNFDDTLKNILKKDNINKTNLQSIISALCGVDIKNDNNYIYNIKKAITNYKVKKNIVKKIDKCDMSCADENGITKCQSICPIDAIISENDDIKIDNDLCINCGRCVEVCDDNKLLDKVEFIPLLDLIKNNKNVVAVVAPAISGQWGNEVTLDMLREAFIKIGFTDMLEVAFAADMLTIKEAVEFNNHVKTEDDLMITSCCCPMWVGMLRKVYKKLVKDVSPSISPMIAMGRVIKKIKPDVKVVFVGPCIAKKAEAKDKDLVGAIDYVLTFQEVKTIFDSLSINPKTLKGIPTKEYASRGGRLYARTGGVSIAISEAVEELFPEKHKMLKAIQANGVKECKEILAKAEKGEINANFIEGMGCIGGCVGGPKALVSKELGKEAVDKVAFSSPIKVATHSEGMDKVLKKIGITSLNDFKEEDTMGIFERNF</sequence>
<dbReference type="InterPro" id="IPR009016">
    <property type="entry name" value="Fe_hydrogenase"/>
</dbReference>
<dbReference type="SUPFAM" id="SSF53920">
    <property type="entry name" value="Fe-only hydrogenase"/>
    <property type="match status" value="1"/>
</dbReference>
<name>A0A1M4YZ02_9CLOT</name>
<dbReference type="PROSITE" id="PS51379">
    <property type="entry name" value="4FE4S_FER_2"/>
    <property type="match status" value="1"/>
</dbReference>
<dbReference type="Proteomes" id="UP000184035">
    <property type="component" value="Unassembled WGS sequence"/>
</dbReference>
<dbReference type="OrthoDB" id="9798098at2"/>
<accession>A0A1M4YZ02</accession>
<dbReference type="RefSeq" id="WP_072897536.1">
    <property type="nucleotide sequence ID" value="NZ_FQVM01000034.1"/>
</dbReference>
<reference evidence="2 3" key="1">
    <citation type="submission" date="2016-11" db="EMBL/GenBank/DDBJ databases">
        <authorList>
            <person name="Jaros S."/>
            <person name="Januszkiewicz K."/>
            <person name="Wedrychowicz H."/>
        </authorList>
    </citation>
    <scope>NUCLEOTIDE SEQUENCE [LARGE SCALE GENOMIC DNA]</scope>
    <source>
        <strain evidence="2 3">DSM 2631</strain>
    </source>
</reference>
<organism evidence="2 3">
    <name type="scientific">Clostridium fallax</name>
    <dbReference type="NCBI Taxonomy" id="1533"/>
    <lineage>
        <taxon>Bacteria</taxon>
        <taxon>Bacillati</taxon>
        <taxon>Bacillota</taxon>
        <taxon>Clostridia</taxon>
        <taxon>Eubacteriales</taxon>
        <taxon>Clostridiaceae</taxon>
        <taxon>Clostridium</taxon>
    </lineage>
</organism>
<dbReference type="InterPro" id="IPR017896">
    <property type="entry name" value="4Fe4S_Fe-S-bd"/>
</dbReference>
<evidence type="ECO:0000313" key="2">
    <source>
        <dbReference type="EMBL" id="SHF11039.1"/>
    </source>
</evidence>
<dbReference type="PANTHER" id="PTHR11615">
    <property type="entry name" value="NITRATE, FORMATE, IRON DEHYDROGENASE"/>
    <property type="match status" value="1"/>
</dbReference>
<keyword evidence="3" id="KW-1185">Reference proteome</keyword>
<dbReference type="InterPro" id="IPR050340">
    <property type="entry name" value="Cytosolic_Fe-S_CAF"/>
</dbReference>
<feature type="domain" description="4Fe-4S ferredoxin-type" evidence="1">
    <location>
        <begin position="108"/>
        <end position="138"/>
    </location>
</feature>
<dbReference type="EMBL" id="FQVM01000034">
    <property type="protein sequence ID" value="SHF11039.1"/>
    <property type="molecule type" value="Genomic_DNA"/>
</dbReference>
<evidence type="ECO:0000313" key="3">
    <source>
        <dbReference type="Proteomes" id="UP000184035"/>
    </source>
</evidence>
<evidence type="ECO:0000259" key="1">
    <source>
        <dbReference type="PROSITE" id="PS51379"/>
    </source>
</evidence>
<dbReference type="SUPFAM" id="SSF54862">
    <property type="entry name" value="4Fe-4S ferredoxins"/>
    <property type="match status" value="1"/>
</dbReference>
<dbReference type="STRING" id="1533.SAMN05443638_13413"/>
<dbReference type="AlphaFoldDB" id="A0A1M4YZ02"/>
<dbReference type="Pfam" id="PF00037">
    <property type="entry name" value="Fer4"/>
    <property type="match status" value="1"/>
</dbReference>